<dbReference type="GO" id="GO:0006302">
    <property type="term" value="P:double-strand break repair"/>
    <property type="evidence" value="ECO:0007669"/>
    <property type="project" value="InterPro"/>
</dbReference>
<name>A0A6J4R6Q4_9ACTN</name>
<evidence type="ECO:0000259" key="4">
    <source>
        <dbReference type="Pfam" id="PF13476"/>
    </source>
</evidence>
<evidence type="ECO:0000256" key="3">
    <source>
        <dbReference type="ARBA" id="ARBA00013368"/>
    </source>
</evidence>
<proteinExistence type="inferred from homology"/>
<dbReference type="EMBL" id="CADCVO010000003">
    <property type="protein sequence ID" value="CAA9465827.1"/>
    <property type="molecule type" value="Genomic_DNA"/>
</dbReference>
<accession>A0A6J4R6Q4</accession>
<dbReference type="PANTHER" id="PTHR32114">
    <property type="entry name" value="ABC TRANSPORTER ABCH.3"/>
    <property type="match status" value="1"/>
</dbReference>
<comment type="subunit">
    <text evidence="2">Heterodimer of SbcC and SbcD.</text>
</comment>
<evidence type="ECO:0000313" key="5">
    <source>
        <dbReference type="EMBL" id="CAA9465827.1"/>
    </source>
</evidence>
<dbReference type="PANTHER" id="PTHR32114:SF2">
    <property type="entry name" value="ABC TRANSPORTER ABCH.3"/>
    <property type="match status" value="1"/>
</dbReference>
<feature type="non-terminal residue" evidence="5">
    <location>
        <position position="266"/>
    </location>
</feature>
<dbReference type="Pfam" id="PF13476">
    <property type="entry name" value="AAA_23"/>
    <property type="match status" value="1"/>
</dbReference>
<dbReference type="GO" id="GO:0016887">
    <property type="term" value="F:ATP hydrolysis activity"/>
    <property type="evidence" value="ECO:0007669"/>
    <property type="project" value="InterPro"/>
</dbReference>
<reference evidence="5" key="1">
    <citation type="submission" date="2020-02" db="EMBL/GenBank/DDBJ databases">
        <authorList>
            <person name="Meier V. D."/>
        </authorList>
    </citation>
    <scope>NUCLEOTIDE SEQUENCE</scope>
    <source>
        <strain evidence="5">AVDCRST_MAG13</strain>
    </source>
</reference>
<gene>
    <name evidence="5" type="ORF">AVDCRST_MAG13-31</name>
</gene>
<organism evidence="5">
    <name type="scientific">uncultured Solirubrobacteraceae bacterium</name>
    <dbReference type="NCBI Taxonomy" id="1162706"/>
    <lineage>
        <taxon>Bacteria</taxon>
        <taxon>Bacillati</taxon>
        <taxon>Actinomycetota</taxon>
        <taxon>Thermoleophilia</taxon>
        <taxon>Solirubrobacterales</taxon>
        <taxon>Solirubrobacteraceae</taxon>
        <taxon>environmental samples</taxon>
    </lineage>
</organism>
<dbReference type="AlphaFoldDB" id="A0A6J4R6Q4"/>
<dbReference type="SUPFAM" id="SSF52540">
    <property type="entry name" value="P-loop containing nucleoside triphosphate hydrolases"/>
    <property type="match status" value="1"/>
</dbReference>
<evidence type="ECO:0000256" key="2">
    <source>
        <dbReference type="ARBA" id="ARBA00011322"/>
    </source>
</evidence>
<dbReference type="Gene3D" id="3.40.50.300">
    <property type="entry name" value="P-loop containing nucleotide triphosphate hydrolases"/>
    <property type="match status" value="1"/>
</dbReference>
<comment type="similarity">
    <text evidence="1">Belongs to the SMC family. SbcC subfamily.</text>
</comment>
<dbReference type="InterPro" id="IPR038729">
    <property type="entry name" value="Rad50/SbcC_AAA"/>
</dbReference>
<evidence type="ECO:0000256" key="1">
    <source>
        <dbReference type="ARBA" id="ARBA00006930"/>
    </source>
</evidence>
<feature type="domain" description="Rad50/SbcC-type AAA" evidence="4">
    <location>
        <begin position="5"/>
        <end position="182"/>
    </location>
</feature>
<dbReference type="InterPro" id="IPR027417">
    <property type="entry name" value="P-loop_NTPase"/>
</dbReference>
<sequence>MRLHRLRVQAFQAFGGAEEVDFDALSEAGLFLVHGDTGAGKTSLLDAVVFALYGSAPGVRGGAGARHRSDHAPPELPTEVELEATLRGTRVRVVRRPRQERPKLRGDGTTEEQHSVRVWAVGEDGSEEELARRHDEADLELGRLLGMTRDQFCQVVLLPQGAFADFLRASSDGRRDVLERLFSTERFTAAEGWLAGQAKAAERAYHEALDDVRALAARVAQAAGAEPPAGWEHEPAALGAWVGELTVPAAAEEATAQAVRQSTRAA</sequence>
<protein>
    <recommendedName>
        <fullName evidence="3">Nuclease SbcCD subunit C</fullName>
    </recommendedName>
</protein>